<reference evidence="2" key="1">
    <citation type="submission" date="2021-02" db="EMBL/GenBank/DDBJ databases">
        <authorList>
            <person name="Nowell W R."/>
        </authorList>
    </citation>
    <scope>NUCLEOTIDE SEQUENCE</scope>
</reference>
<dbReference type="Proteomes" id="UP000677228">
    <property type="component" value="Unassembled WGS sequence"/>
</dbReference>
<accession>A0A8S2GYX6</accession>
<evidence type="ECO:0000313" key="3">
    <source>
        <dbReference type="Proteomes" id="UP000682733"/>
    </source>
</evidence>
<evidence type="ECO:0000313" key="1">
    <source>
        <dbReference type="EMBL" id="CAF0797899.1"/>
    </source>
</evidence>
<protein>
    <submittedName>
        <fullName evidence="2">Uncharacterized protein</fullName>
    </submittedName>
</protein>
<organism evidence="2 3">
    <name type="scientific">Didymodactylos carnosus</name>
    <dbReference type="NCBI Taxonomy" id="1234261"/>
    <lineage>
        <taxon>Eukaryota</taxon>
        <taxon>Metazoa</taxon>
        <taxon>Spiralia</taxon>
        <taxon>Gnathifera</taxon>
        <taxon>Rotifera</taxon>
        <taxon>Eurotatoria</taxon>
        <taxon>Bdelloidea</taxon>
        <taxon>Philodinida</taxon>
        <taxon>Philodinidae</taxon>
        <taxon>Didymodactylos</taxon>
    </lineage>
</organism>
<sequence>MVLITAAITASVSGMTVALANINKFQEAYNRTIQVNQFKYKADLTTPTEQGGQYSALPLTPVNSSTDFNHCANWASDSCGQAYLGYSQRNDPEDIDKFVSSNLISNEEASQIGSFWQKSYYHTPIPSTIGKLSSADELSLNAGPEKNPHYLNHKIQLMSNLNNYLGIEGVVNVNP</sequence>
<gene>
    <name evidence="1" type="ORF">OVA965_LOCUS4486</name>
    <name evidence="2" type="ORF">TMI583_LOCUS4484</name>
</gene>
<dbReference type="EMBL" id="CAJOBA010001182">
    <property type="protein sequence ID" value="CAF3581061.1"/>
    <property type="molecule type" value="Genomic_DNA"/>
</dbReference>
<dbReference type="AlphaFoldDB" id="A0A8S2GYX6"/>
<dbReference type="Proteomes" id="UP000682733">
    <property type="component" value="Unassembled WGS sequence"/>
</dbReference>
<name>A0A8S2GYX6_9BILA</name>
<proteinExistence type="predicted"/>
<evidence type="ECO:0000313" key="2">
    <source>
        <dbReference type="EMBL" id="CAF3581061.1"/>
    </source>
</evidence>
<dbReference type="EMBL" id="CAJNOK010001182">
    <property type="protein sequence ID" value="CAF0797899.1"/>
    <property type="molecule type" value="Genomic_DNA"/>
</dbReference>
<comment type="caution">
    <text evidence="2">The sequence shown here is derived from an EMBL/GenBank/DDBJ whole genome shotgun (WGS) entry which is preliminary data.</text>
</comment>